<reference evidence="2" key="1">
    <citation type="submission" date="2017-08" db="EMBL/GenBank/DDBJ databases">
        <authorList>
            <person name="Polle J.E."/>
            <person name="Barry K."/>
            <person name="Cushman J."/>
            <person name="Schmutz J."/>
            <person name="Tran D."/>
            <person name="Hathwaick L.T."/>
            <person name="Yim W.C."/>
            <person name="Jenkins J."/>
            <person name="Mckie-Krisberg Z.M."/>
            <person name="Prochnik S."/>
            <person name="Lindquist E."/>
            <person name="Dockter R.B."/>
            <person name="Adam C."/>
            <person name="Molina H."/>
            <person name="Bunkerborg J."/>
            <person name="Jin E."/>
            <person name="Buchheim M."/>
            <person name="Magnuson J."/>
        </authorList>
    </citation>
    <scope>NUCLEOTIDE SEQUENCE</scope>
    <source>
        <strain evidence="2">CCAP 19/18</strain>
    </source>
</reference>
<evidence type="ECO:0000313" key="3">
    <source>
        <dbReference type="Proteomes" id="UP000815325"/>
    </source>
</evidence>
<proteinExistence type="predicted"/>
<sequence length="123" mass="13404">MQAGGRAKLVQERARLQEQLHQRQDAPDILPPRKQGGLKKASFDEGSIQTDEKKKKGRRASFELPGEETTKPGMNGLPIPDPGREPTDQGPKGSYDATAPSTLSLQKLENVEKGLKSGEASRE</sequence>
<feature type="compositionally biased region" description="Basic and acidic residues" evidence="1">
    <location>
        <begin position="109"/>
        <end position="123"/>
    </location>
</feature>
<keyword evidence="3" id="KW-1185">Reference proteome</keyword>
<dbReference type="Proteomes" id="UP000815325">
    <property type="component" value="Unassembled WGS sequence"/>
</dbReference>
<evidence type="ECO:0008006" key="4">
    <source>
        <dbReference type="Google" id="ProtNLM"/>
    </source>
</evidence>
<evidence type="ECO:0000313" key="2">
    <source>
        <dbReference type="EMBL" id="KAF5843181.1"/>
    </source>
</evidence>
<evidence type="ECO:0000256" key="1">
    <source>
        <dbReference type="SAM" id="MobiDB-lite"/>
    </source>
</evidence>
<protein>
    <recommendedName>
        <fullName evidence="4">Encoded protein</fullName>
    </recommendedName>
</protein>
<comment type="caution">
    <text evidence="2">The sequence shown here is derived from an EMBL/GenBank/DDBJ whole genome shotgun (WGS) entry which is preliminary data.</text>
</comment>
<accession>A0ABQ7H8J5</accession>
<feature type="region of interest" description="Disordered" evidence="1">
    <location>
        <begin position="1"/>
        <end position="123"/>
    </location>
</feature>
<feature type="compositionally biased region" description="Basic and acidic residues" evidence="1">
    <location>
        <begin position="9"/>
        <end position="26"/>
    </location>
</feature>
<name>A0ABQ7H8J5_DUNSA</name>
<dbReference type="EMBL" id="MU069447">
    <property type="protein sequence ID" value="KAF5843181.1"/>
    <property type="molecule type" value="Genomic_DNA"/>
</dbReference>
<gene>
    <name evidence="2" type="ORF">DUNSADRAFT_1608</name>
</gene>
<organism evidence="2 3">
    <name type="scientific">Dunaliella salina</name>
    <name type="common">Green alga</name>
    <name type="synonym">Protococcus salinus</name>
    <dbReference type="NCBI Taxonomy" id="3046"/>
    <lineage>
        <taxon>Eukaryota</taxon>
        <taxon>Viridiplantae</taxon>
        <taxon>Chlorophyta</taxon>
        <taxon>core chlorophytes</taxon>
        <taxon>Chlorophyceae</taxon>
        <taxon>CS clade</taxon>
        <taxon>Chlamydomonadales</taxon>
        <taxon>Dunaliellaceae</taxon>
        <taxon>Dunaliella</taxon>
    </lineage>
</organism>